<proteinExistence type="predicted"/>
<evidence type="ECO:0000313" key="2">
    <source>
        <dbReference type="EMBL" id="WNG44236.1"/>
    </source>
</evidence>
<evidence type="ECO:0000313" key="3">
    <source>
        <dbReference type="Proteomes" id="UP001611383"/>
    </source>
</evidence>
<gene>
    <name evidence="2" type="ORF">F0U60_09040</name>
</gene>
<accession>A0ABY9WK87</accession>
<feature type="domain" description="Resolvase HTH" evidence="1">
    <location>
        <begin position="37"/>
        <end position="68"/>
    </location>
</feature>
<dbReference type="InterPro" id="IPR006120">
    <property type="entry name" value="Resolvase_HTH_dom"/>
</dbReference>
<dbReference type="Proteomes" id="UP001611383">
    <property type="component" value="Chromosome"/>
</dbReference>
<protein>
    <submittedName>
        <fullName evidence="2">Helix-turn-helix domain-containing protein</fullName>
    </submittedName>
</protein>
<reference evidence="2 3" key="1">
    <citation type="submission" date="2019-08" db="EMBL/GenBank/DDBJ databases">
        <title>Archangium and Cystobacter genomes.</title>
        <authorList>
            <person name="Chen I.-C.K."/>
            <person name="Wielgoss S."/>
        </authorList>
    </citation>
    <scope>NUCLEOTIDE SEQUENCE [LARGE SCALE GENOMIC DNA]</scope>
    <source>
        <strain evidence="2 3">Cbm 6</strain>
    </source>
</reference>
<sequence length="73" mass="8235">MVQVWKYVNASTGGEMPGKNWNSKTREWSDVVRPETKEKAARAHEMRNAGNSIAKIAKTLGVSNSRVYELLRT</sequence>
<dbReference type="Gene3D" id="1.10.10.60">
    <property type="entry name" value="Homeodomain-like"/>
    <property type="match status" value="1"/>
</dbReference>
<dbReference type="EMBL" id="CP043494">
    <property type="protein sequence ID" value="WNG44236.1"/>
    <property type="molecule type" value="Genomic_DNA"/>
</dbReference>
<keyword evidence="3" id="KW-1185">Reference proteome</keyword>
<organism evidence="2 3">
    <name type="scientific">Archangium minus</name>
    <dbReference type="NCBI Taxonomy" id="83450"/>
    <lineage>
        <taxon>Bacteria</taxon>
        <taxon>Pseudomonadati</taxon>
        <taxon>Myxococcota</taxon>
        <taxon>Myxococcia</taxon>
        <taxon>Myxococcales</taxon>
        <taxon>Cystobacterineae</taxon>
        <taxon>Archangiaceae</taxon>
        <taxon>Archangium</taxon>
    </lineage>
</organism>
<dbReference type="Pfam" id="PF02796">
    <property type="entry name" value="HTH_7"/>
    <property type="match status" value="1"/>
</dbReference>
<name>A0ABY9WK87_9BACT</name>
<evidence type="ECO:0000259" key="1">
    <source>
        <dbReference type="Pfam" id="PF02796"/>
    </source>
</evidence>